<evidence type="ECO:0000256" key="5">
    <source>
        <dbReference type="ARBA" id="ARBA00022801"/>
    </source>
</evidence>
<comment type="cofactor">
    <cofactor evidence="1">
        <name>Zn(2+)</name>
        <dbReference type="ChEBI" id="CHEBI:29105"/>
    </cofactor>
</comment>
<sequence>MLSPTIIGMLWTLVCAALGDETTPVNSTICDDVECKKLVSQVTKQMGSSRPCDDFYNYTCGKWEGDRELKHRDIKIKAIRDLIALLDNATISLQGYSNASEKLINAYNSCVTTGGDEVGLRGAVQSALSTYGLKEWPIQENSNSENKGYKEILKETGPRPLFRYFASEENSTAIIYMTKPEEFFVYGMTVEGISAGSLSFRSDDSETTTEEYRDYSEYEQEEEAAYKDFINKTIRLVNNTFPESGISKVIDDIVQFEKELHKFASQASENTTQVSISEFIETIGDSVPMVEILNKDLKVINYTVNNTTEVKVQFAEYYQNVVKYLKNFTEQSAMQNYIGWVIIRDMAKAERTTLHGYYLEYRNRTLVTGLSEEKRDNKTLCVRQLLERDLMYTAAASFYIQNKFDNASKAEVMKIMEYMNVTFQYIIKNNTWMSQEIKNKTLERLNEMSLVIGYPEWLSENATVNELYKFVPYIEAGKSFIEHFFHLKENYHYQQLLKLTAKYFNKAHEEVVLKSHGFYDEDKDVVGYPAAALVTHYRKPPIPRATNFGTIGTAIAHILTHAIDRYDNKRINGSIVEKEFWDNATRTSFCNNSKCLNNSEQCRDAGADCTSQSHQKLHDYLGVRASHMALVLSKDNYTEPFVLNDTMLNTEDKIFFTFFGSLYCPYSVNENMLGKVESIQKVQERADIEDISFPKSLNEIVSIYDKFNTTFNCSGTLNDTCRLVPEEYQLPSVGCS</sequence>
<dbReference type="GO" id="GO:0004222">
    <property type="term" value="F:metalloendopeptidase activity"/>
    <property type="evidence" value="ECO:0007669"/>
    <property type="project" value="InterPro"/>
</dbReference>
<evidence type="ECO:0000256" key="6">
    <source>
        <dbReference type="ARBA" id="ARBA00022833"/>
    </source>
</evidence>
<name>A0A224Y3L9_9ACAR</name>
<accession>A0A224Y3L9</accession>
<keyword evidence="7" id="KW-0482">Metalloprotease</keyword>
<dbReference type="AlphaFoldDB" id="A0A224Y3L9"/>
<dbReference type="GO" id="GO:0046872">
    <property type="term" value="F:metal ion binding"/>
    <property type="evidence" value="ECO:0007669"/>
    <property type="project" value="UniProtKB-KW"/>
</dbReference>
<dbReference type="InterPro" id="IPR024079">
    <property type="entry name" value="MetalloPept_cat_dom_sf"/>
</dbReference>
<feature type="signal peptide" evidence="8">
    <location>
        <begin position="1"/>
        <end position="16"/>
    </location>
</feature>
<dbReference type="PROSITE" id="PS51885">
    <property type="entry name" value="NEPRILYSIN"/>
    <property type="match status" value="1"/>
</dbReference>
<feature type="chain" id="PRO_5012352675" evidence="8">
    <location>
        <begin position="17"/>
        <end position="736"/>
    </location>
</feature>
<feature type="domain" description="Peptidase M13 C-terminal" evidence="9">
    <location>
        <begin position="518"/>
        <end position="714"/>
    </location>
</feature>
<dbReference type="InterPro" id="IPR018497">
    <property type="entry name" value="Peptidase_M13_C"/>
</dbReference>
<keyword evidence="4" id="KW-0479">Metal-binding</keyword>
<comment type="similarity">
    <text evidence="2">Belongs to the peptidase M13 family.</text>
</comment>
<keyword evidence="5" id="KW-0378">Hydrolase</keyword>
<dbReference type="Gene3D" id="1.10.1380.10">
    <property type="entry name" value="Neutral endopeptidase , domain2"/>
    <property type="match status" value="1"/>
</dbReference>
<dbReference type="InterPro" id="IPR000718">
    <property type="entry name" value="Peptidase_M13"/>
</dbReference>
<evidence type="ECO:0000259" key="9">
    <source>
        <dbReference type="Pfam" id="PF01431"/>
    </source>
</evidence>
<evidence type="ECO:0000256" key="8">
    <source>
        <dbReference type="SAM" id="SignalP"/>
    </source>
</evidence>
<evidence type="ECO:0000313" key="11">
    <source>
        <dbReference type="EMBL" id="MAA12156.1"/>
    </source>
</evidence>
<dbReference type="InterPro" id="IPR008753">
    <property type="entry name" value="Peptidase_M13_N"/>
</dbReference>
<evidence type="ECO:0000256" key="4">
    <source>
        <dbReference type="ARBA" id="ARBA00022723"/>
    </source>
</evidence>
<proteinExistence type="inferred from homology"/>
<organism evidence="11">
    <name type="scientific">Rhipicephalus zambeziensis</name>
    <dbReference type="NCBI Taxonomy" id="60191"/>
    <lineage>
        <taxon>Eukaryota</taxon>
        <taxon>Metazoa</taxon>
        <taxon>Ecdysozoa</taxon>
        <taxon>Arthropoda</taxon>
        <taxon>Chelicerata</taxon>
        <taxon>Arachnida</taxon>
        <taxon>Acari</taxon>
        <taxon>Parasitiformes</taxon>
        <taxon>Ixodida</taxon>
        <taxon>Ixodoidea</taxon>
        <taxon>Ixodidae</taxon>
        <taxon>Rhipicephalinae</taxon>
        <taxon>Rhipicephalus</taxon>
        <taxon>Rhipicephalus</taxon>
    </lineage>
</organism>
<reference evidence="11" key="1">
    <citation type="journal article" date="2017" name="Parasit. Vectors">
        <title>Sialotranscriptomics of Rhipicephalus zambeziensis reveals intricate expression profiles of secretory proteins and suggests tight temporal transcriptional regulation during blood-feeding.</title>
        <authorList>
            <person name="de Castro M.H."/>
            <person name="de Klerk D."/>
            <person name="Pienaar R."/>
            <person name="Rees D.J.G."/>
            <person name="Mans B.J."/>
        </authorList>
    </citation>
    <scope>NUCLEOTIDE SEQUENCE</scope>
    <source>
        <tissue evidence="11">Salivary glands</tissue>
    </source>
</reference>
<evidence type="ECO:0000256" key="7">
    <source>
        <dbReference type="ARBA" id="ARBA00023049"/>
    </source>
</evidence>
<dbReference type="SUPFAM" id="SSF55486">
    <property type="entry name" value="Metalloproteases ('zincins'), catalytic domain"/>
    <property type="match status" value="1"/>
</dbReference>
<dbReference type="GO" id="GO:0016485">
    <property type="term" value="P:protein processing"/>
    <property type="evidence" value="ECO:0007669"/>
    <property type="project" value="TreeGrafter"/>
</dbReference>
<evidence type="ECO:0000256" key="3">
    <source>
        <dbReference type="ARBA" id="ARBA00022670"/>
    </source>
</evidence>
<dbReference type="PANTHER" id="PTHR11733:SF241">
    <property type="entry name" value="GH26575P-RELATED"/>
    <property type="match status" value="1"/>
</dbReference>
<evidence type="ECO:0000256" key="1">
    <source>
        <dbReference type="ARBA" id="ARBA00001947"/>
    </source>
</evidence>
<keyword evidence="8" id="KW-0732">Signal</keyword>
<keyword evidence="6" id="KW-0862">Zinc</keyword>
<dbReference type="GO" id="GO:0005886">
    <property type="term" value="C:plasma membrane"/>
    <property type="evidence" value="ECO:0007669"/>
    <property type="project" value="TreeGrafter"/>
</dbReference>
<dbReference type="Gene3D" id="3.40.390.10">
    <property type="entry name" value="Collagenase (Catalytic Domain)"/>
    <property type="match status" value="1"/>
</dbReference>
<evidence type="ECO:0000256" key="2">
    <source>
        <dbReference type="ARBA" id="ARBA00007357"/>
    </source>
</evidence>
<dbReference type="PANTHER" id="PTHR11733">
    <property type="entry name" value="ZINC METALLOPROTEASE FAMILY M13 NEPRILYSIN-RELATED"/>
    <property type="match status" value="1"/>
</dbReference>
<dbReference type="InterPro" id="IPR042089">
    <property type="entry name" value="Peptidase_M13_dom_2"/>
</dbReference>
<keyword evidence="3" id="KW-0645">Protease</keyword>
<protein>
    <submittedName>
        <fullName evidence="11">Gluzincin</fullName>
    </submittedName>
</protein>
<dbReference type="Pfam" id="PF01431">
    <property type="entry name" value="Peptidase_M13"/>
    <property type="match status" value="1"/>
</dbReference>
<feature type="domain" description="Peptidase M13 N-terminal" evidence="10">
    <location>
        <begin position="51"/>
        <end position="455"/>
    </location>
</feature>
<evidence type="ECO:0000259" key="10">
    <source>
        <dbReference type="Pfam" id="PF05649"/>
    </source>
</evidence>
<dbReference type="Pfam" id="PF05649">
    <property type="entry name" value="Peptidase_M13_N"/>
    <property type="match status" value="1"/>
</dbReference>
<dbReference type="EMBL" id="GFPF01001010">
    <property type="protein sequence ID" value="MAA12156.1"/>
    <property type="molecule type" value="Transcribed_RNA"/>
</dbReference>